<feature type="region of interest" description="Disordered" evidence="1">
    <location>
        <begin position="75"/>
        <end position="257"/>
    </location>
</feature>
<feature type="compositionally biased region" description="Basic and acidic residues" evidence="1">
    <location>
        <begin position="124"/>
        <end position="151"/>
    </location>
</feature>
<feature type="non-terminal residue" evidence="3">
    <location>
        <position position="257"/>
    </location>
</feature>
<evidence type="ECO:0000313" key="3">
    <source>
        <dbReference type="EMBL" id="CEK61599.1"/>
    </source>
</evidence>
<dbReference type="Pfam" id="PF15787">
    <property type="entry name" value="DUF4704"/>
    <property type="match status" value="1"/>
</dbReference>
<proteinExistence type="predicted"/>
<feature type="non-terminal residue" evidence="3">
    <location>
        <position position="1"/>
    </location>
</feature>
<feature type="compositionally biased region" description="Basic and acidic residues" evidence="1">
    <location>
        <begin position="206"/>
        <end position="224"/>
    </location>
</feature>
<name>A0A0B6YZ27_9EUPU</name>
<dbReference type="AlphaFoldDB" id="A0A0B6YZ27"/>
<feature type="compositionally biased region" description="Polar residues" evidence="1">
    <location>
        <begin position="75"/>
        <end position="94"/>
    </location>
</feature>
<accession>A0A0B6YZ27</accession>
<feature type="compositionally biased region" description="Basic and acidic residues" evidence="1">
    <location>
        <begin position="182"/>
        <end position="198"/>
    </location>
</feature>
<feature type="compositionally biased region" description="Basic and acidic residues" evidence="1">
    <location>
        <begin position="158"/>
        <end position="172"/>
    </location>
</feature>
<feature type="compositionally biased region" description="Basic and acidic residues" evidence="1">
    <location>
        <begin position="238"/>
        <end position="257"/>
    </location>
</feature>
<gene>
    <name evidence="3" type="primary">ORF42695</name>
</gene>
<reference evidence="3" key="1">
    <citation type="submission" date="2014-12" db="EMBL/GenBank/DDBJ databases">
        <title>Insight into the proteome of Arion vulgaris.</title>
        <authorList>
            <person name="Aradska J."/>
            <person name="Bulat T."/>
            <person name="Smidak R."/>
            <person name="Sarate P."/>
            <person name="Gangsoo J."/>
            <person name="Sialana F."/>
            <person name="Bilban M."/>
            <person name="Lubec G."/>
        </authorList>
    </citation>
    <scope>NUCLEOTIDE SEQUENCE</scope>
    <source>
        <tissue evidence="3">Skin</tissue>
    </source>
</reference>
<feature type="domain" description="DUF4704" evidence="2">
    <location>
        <begin position="3"/>
        <end position="50"/>
    </location>
</feature>
<organism evidence="3">
    <name type="scientific">Arion vulgaris</name>
    <dbReference type="NCBI Taxonomy" id="1028688"/>
    <lineage>
        <taxon>Eukaryota</taxon>
        <taxon>Metazoa</taxon>
        <taxon>Spiralia</taxon>
        <taxon>Lophotrochozoa</taxon>
        <taxon>Mollusca</taxon>
        <taxon>Gastropoda</taxon>
        <taxon>Heterobranchia</taxon>
        <taxon>Euthyneura</taxon>
        <taxon>Panpulmonata</taxon>
        <taxon>Eupulmonata</taxon>
        <taxon>Stylommatophora</taxon>
        <taxon>Helicina</taxon>
        <taxon>Arionoidea</taxon>
        <taxon>Arionidae</taxon>
        <taxon>Arion</taxon>
    </lineage>
</organism>
<dbReference type="EMBL" id="HACG01014734">
    <property type="protein sequence ID" value="CEK61599.1"/>
    <property type="molecule type" value="Transcribed_RNA"/>
</dbReference>
<evidence type="ECO:0000256" key="1">
    <source>
        <dbReference type="SAM" id="MobiDB-lite"/>
    </source>
</evidence>
<sequence length="257" mass="28922">SLSYIYPRNSEQQRITDMVMALFKMLLHHAIKFEFGGWRVWIDTLAILHSKVAYEDFKIHMSKMYQQFEQNRADNITDPSEQLQRPISTISGISGSEDRRPARKSSVKISEVSDLEADAITEANGKKEDEKTKTGKENEEDKDQSKDEDIKGSGGDVDLEKKEEIESKKESVSEVASSVDQQKVEDVESNKSEKGSDKQEDDDALEQDKLQEQKPDSNLEESKLGEAAGVTISNGHTDASHVESNDREVNEAVRPKS</sequence>
<evidence type="ECO:0000259" key="2">
    <source>
        <dbReference type="Pfam" id="PF15787"/>
    </source>
</evidence>
<protein>
    <recommendedName>
        <fullName evidence="2">DUF4704 domain-containing protein</fullName>
    </recommendedName>
</protein>
<dbReference type="InterPro" id="IPR031570">
    <property type="entry name" value="NBEA/BDCP_DUF4704"/>
</dbReference>